<comment type="subcellular location">
    <subcellularLocation>
        <location evidence="1">Membrane</location>
    </subcellularLocation>
</comment>
<dbReference type="PANTHER" id="PTHR11863">
    <property type="entry name" value="STEROL DESATURASE"/>
    <property type="match status" value="1"/>
</dbReference>
<evidence type="ECO:0000256" key="3">
    <source>
        <dbReference type="ARBA" id="ARBA00022989"/>
    </source>
</evidence>
<dbReference type="InterPro" id="IPR006694">
    <property type="entry name" value="Fatty_acid_hydroxylase"/>
</dbReference>
<proteinExistence type="predicted"/>
<dbReference type="GO" id="GO:0016020">
    <property type="term" value="C:membrane"/>
    <property type="evidence" value="ECO:0007669"/>
    <property type="project" value="UniProtKB-SubCell"/>
</dbReference>
<dbReference type="OrthoDB" id="43224at2759"/>
<dbReference type="GO" id="GO:0005506">
    <property type="term" value="F:iron ion binding"/>
    <property type="evidence" value="ECO:0007669"/>
    <property type="project" value="InterPro"/>
</dbReference>
<evidence type="ECO:0000256" key="4">
    <source>
        <dbReference type="ARBA" id="ARBA00023136"/>
    </source>
</evidence>
<comment type="caution">
    <text evidence="7">The sequence shown here is derived from an EMBL/GenBank/DDBJ whole genome shotgun (WGS) entry which is preliminary data.</text>
</comment>
<evidence type="ECO:0000256" key="5">
    <source>
        <dbReference type="SAM" id="Phobius"/>
    </source>
</evidence>
<evidence type="ECO:0000313" key="7">
    <source>
        <dbReference type="EMBL" id="KAG7361294.1"/>
    </source>
</evidence>
<dbReference type="AlphaFoldDB" id="A0A9K3LF36"/>
<sequence>MSTTASFAVQFPWEKITEHASEGLELSVWTFVLTLVLEFWSLDTVKNVLDQPGAGVPLYQAAILANLVNHFVFGWTIYLGAAILFCRDTEEVTSSDRIISIMTILFVQSLFFYAAHRAFHSNPCWYRHHRFHHRFNTFVVPMAANAVSCVEYIVAYILPFTIAMPFVRPDTLSLRLSVGIVSVTNLMIHTPKLSVLSEKFMPEWLVSTNDHLEHHKKLNCKYAAPTFNIDFFLDLVESRFFLQKAVDSCDGSSLKKN</sequence>
<dbReference type="EMBL" id="JAGRRH010000013">
    <property type="protein sequence ID" value="KAG7361294.1"/>
    <property type="molecule type" value="Genomic_DNA"/>
</dbReference>
<dbReference type="GO" id="GO:0008610">
    <property type="term" value="P:lipid biosynthetic process"/>
    <property type="evidence" value="ECO:0007669"/>
    <property type="project" value="InterPro"/>
</dbReference>
<keyword evidence="8" id="KW-1185">Reference proteome</keyword>
<dbReference type="Pfam" id="PF04116">
    <property type="entry name" value="FA_hydroxylase"/>
    <property type="match status" value="1"/>
</dbReference>
<feature type="domain" description="Fatty acid hydroxylase" evidence="6">
    <location>
        <begin position="102"/>
        <end position="230"/>
    </location>
</feature>
<evidence type="ECO:0000313" key="8">
    <source>
        <dbReference type="Proteomes" id="UP000693970"/>
    </source>
</evidence>
<gene>
    <name evidence="7" type="ORF">IV203_036394</name>
</gene>
<evidence type="ECO:0000259" key="6">
    <source>
        <dbReference type="Pfam" id="PF04116"/>
    </source>
</evidence>
<protein>
    <submittedName>
        <fullName evidence="7">Fatty acid hydroxylase superfamily protein</fullName>
    </submittedName>
</protein>
<keyword evidence="4 5" id="KW-0472">Membrane</keyword>
<accession>A0A9K3LF36</accession>
<organism evidence="7 8">
    <name type="scientific">Nitzschia inconspicua</name>
    <dbReference type="NCBI Taxonomy" id="303405"/>
    <lineage>
        <taxon>Eukaryota</taxon>
        <taxon>Sar</taxon>
        <taxon>Stramenopiles</taxon>
        <taxon>Ochrophyta</taxon>
        <taxon>Bacillariophyta</taxon>
        <taxon>Bacillariophyceae</taxon>
        <taxon>Bacillariophycidae</taxon>
        <taxon>Bacillariales</taxon>
        <taxon>Bacillariaceae</taxon>
        <taxon>Nitzschia</taxon>
    </lineage>
</organism>
<dbReference type="InterPro" id="IPR050307">
    <property type="entry name" value="Sterol_Desaturase_Related"/>
</dbReference>
<feature type="transmembrane region" description="Helical" evidence="5">
    <location>
        <begin position="135"/>
        <end position="158"/>
    </location>
</feature>
<feature type="transmembrane region" description="Helical" evidence="5">
    <location>
        <begin position="98"/>
        <end position="115"/>
    </location>
</feature>
<keyword evidence="2 5" id="KW-0812">Transmembrane</keyword>
<evidence type="ECO:0000256" key="2">
    <source>
        <dbReference type="ARBA" id="ARBA00022692"/>
    </source>
</evidence>
<dbReference type="Proteomes" id="UP000693970">
    <property type="component" value="Unassembled WGS sequence"/>
</dbReference>
<dbReference type="GO" id="GO:0016491">
    <property type="term" value="F:oxidoreductase activity"/>
    <property type="evidence" value="ECO:0007669"/>
    <property type="project" value="InterPro"/>
</dbReference>
<feature type="transmembrane region" description="Helical" evidence="5">
    <location>
        <begin position="62"/>
        <end position="86"/>
    </location>
</feature>
<reference evidence="7" key="1">
    <citation type="journal article" date="2021" name="Sci. Rep.">
        <title>Diploid genomic architecture of Nitzschia inconspicua, an elite biomass production diatom.</title>
        <authorList>
            <person name="Oliver A."/>
            <person name="Podell S."/>
            <person name="Pinowska A."/>
            <person name="Traller J.C."/>
            <person name="Smith S.R."/>
            <person name="McClure R."/>
            <person name="Beliaev A."/>
            <person name="Bohutskyi P."/>
            <person name="Hill E.A."/>
            <person name="Rabines A."/>
            <person name="Zheng H."/>
            <person name="Allen L.Z."/>
            <person name="Kuo A."/>
            <person name="Grigoriev I.V."/>
            <person name="Allen A.E."/>
            <person name="Hazlebeck D."/>
            <person name="Allen E.E."/>
        </authorList>
    </citation>
    <scope>NUCLEOTIDE SEQUENCE</scope>
    <source>
        <strain evidence="7">Hildebrandi</strain>
    </source>
</reference>
<evidence type="ECO:0000256" key="1">
    <source>
        <dbReference type="ARBA" id="ARBA00004370"/>
    </source>
</evidence>
<reference evidence="7" key="2">
    <citation type="submission" date="2021-04" db="EMBL/GenBank/DDBJ databases">
        <authorList>
            <person name="Podell S."/>
        </authorList>
    </citation>
    <scope>NUCLEOTIDE SEQUENCE</scope>
    <source>
        <strain evidence="7">Hildebrandi</strain>
    </source>
</reference>
<keyword evidence="3 5" id="KW-1133">Transmembrane helix</keyword>
<name>A0A9K3LF36_9STRA</name>